<name>A0A409W3G8_9AGAR</name>
<keyword evidence="2" id="KW-1185">Reference proteome</keyword>
<dbReference type="EMBL" id="NHYE01005427">
    <property type="protein sequence ID" value="PPQ73022.1"/>
    <property type="molecule type" value="Genomic_DNA"/>
</dbReference>
<organism evidence="1 2">
    <name type="scientific">Gymnopilus dilepis</name>
    <dbReference type="NCBI Taxonomy" id="231916"/>
    <lineage>
        <taxon>Eukaryota</taxon>
        <taxon>Fungi</taxon>
        <taxon>Dikarya</taxon>
        <taxon>Basidiomycota</taxon>
        <taxon>Agaricomycotina</taxon>
        <taxon>Agaricomycetes</taxon>
        <taxon>Agaricomycetidae</taxon>
        <taxon>Agaricales</taxon>
        <taxon>Agaricineae</taxon>
        <taxon>Hymenogastraceae</taxon>
        <taxon>Gymnopilus</taxon>
    </lineage>
</organism>
<dbReference type="InterPro" id="IPR012340">
    <property type="entry name" value="NA-bd_OB-fold"/>
</dbReference>
<protein>
    <submittedName>
        <fullName evidence="1">Uncharacterized protein</fullName>
    </submittedName>
</protein>
<dbReference type="AlphaFoldDB" id="A0A409W3G8"/>
<dbReference type="SUPFAM" id="SSF52266">
    <property type="entry name" value="SGNH hydrolase"/>
    <property type="match status" value="1"/>
</dbReference>
<evidence type="ECO:0000313" key="2">
    <source>
        <dbReference type="Proteomes" id="UP000284706"/>
    </source>
</evidence>
<dbReference type="InParanoid" id="A0A409W3G8"/>
<sequence length="409" mass="46048">MLVANVCQDNRQAHSGQSMACKAYALDDGSGRLAAHSYEVGGGYIFETFEYARIVGELVDEYKGSRSFKIFNMQPIYDPHEIYFHILHSIFDCLVLEKGPPPGEVVSSSLRHPCNEGHQDSLDSAFQQLSLSGNVTVRSPRRRRTLPSSRQGSLSPIPTDRSFTQMEIDIMRCLANPVFWREEGVHVQDLIDNVTVYHPSITPKELSESLEYLIEAGEISYLDDWHYRLSSASHTGALDGDSYSSVQFDTHVSGNSIEHPTALLPLGVQFPGYTHLGEALPNWVGHLISKYCPEPRFNPDGAQKEAWLQSPLLVYDYARRGDTVDGIQRQISSVFLPEAKSKLDQHIWRENEALFVTWVGINDCALGIDPKKRLRELFSVQEKLFKAGARNFLFIDLPPVHRSPAGKYH</sequence>
<accession>A0A409W3G8</accession>
<dbReference type="OrthoDB" id="1600564at2759"/>
<dbReference type="Gene3D" id="3.40.50.1110">
    <property type="entry name" value="SGNH hydrolase"/>
    <property type="match status" value="1"/>
</dbReference>
<comment type="caution">
    <text evidence="1">The sequence shown here is derived from an EMBL/GenBank/DDBJ whole genome shotgun (WGS) entry which is preliminary data.</text>
</comment>
<proteinExistence type="predicted"/>
<dbReference type="STRING" id="231916.A0A409W3G8"/>
<gene>
    <name evidence="1" type="ORF">CVT26_014670</name>
</gene>
<evidence type="ECO:0000313" key="1">
    <source>
        <dbReference type="EMBL" id="PPQ73022.1"/>
    </source>
</evidence>
<reference evidence="1 2" key="1">
    <citation type="journal article" date="2018" name="Evol. Lett.">
        <title>Horizontal gene cluster transfer increased hallucinogenic mushroom diversity.</title>
        <authorList>
            <person name="Reynolds H.T."/>
            <person name="Vijayakumar V."/>
            <person name="Gluck-Thaler E."/>
            <person name="Korotkin H.B."/>
            <person name="Matheny P.B."/>
            <person name="Slot J.C."/>
        </authorList>
    </citation>
    <scope>NUCLEOTIDE SEQUENCE [LARGE SCALE GENOMIC DNA]</scope>
    <source>
        <strain evidence="1 2">SRW20</strain>
    </source>
</reference>
<dbReference type="InterPro" id="IPR036514">
    <property type="entry name" value="SGNH_hydro_sf"/>
</dbReference>
<dbReference type="Proteomes" id="UP000284706">
    <property type="component" value="Unassembled WGS sequence"/>
</dbReference>
<dbReference type="Gene3D" id="2.40.50.140">
    <property type="entry name" value="Nucleic acid-binding proteins"/>
    <property type="match status" value="1"/>
</dbReference>